<feature type="compositionally biased region" description="Gly residues" evidence="1">
    <location>
        <begin position="40"/>
        <end position="55"/>
    </location>
</feature>
<feature type="compositionally biased region" description="Basic residues" evidence="1">
    <location>
        <begin position="129"/>
        <end position="162"/>
    </location>
</feature>
<feature type="compositionally biased region" description="Basic and acidic residues" evidence="1">
    <location>
        <begin position="218"/>
        <end position="243"/>
    </location>
</feature>
<dbReference type="Proteomes" id="UP000272400">
    <property type="component" value="Unassembled WGS sequence"/>
</dbReference>
<dbReference type="AlphaFoldDB" id="A0A3N1DA27"/>
<gene>
    <name evidence="2" type="ORF">EDD29_8101</name>
</gene>
<feature type="compositionally biased region" description="Basic residues" evidence="1">
    <location>
        <begin position="78"/>
        <end position="93"/>
    </location>
</feature>
<dbReference type="EMBL" id="RJKE01000001">
    <property type="protein sequence ID" value="ROO90377.1"/>
    <property type="molecule type" value="Genomic_DNA"/>
</dbReference>
<proteinExistence type="predicted"/>
<feature type="compositionally biased region" description="Pro residues" evidence="1">
    <location>
        <begin position="202"/>
        <end position="214"/>
    </location>
</feature>
<feature type="compositionally biased region" description="Low complexity" evidence="1">
    <location>
        <begin position="94"/>
        <end position="103"/>
    </location>
</feature>
<feature type="region of interest" description="Disordered" evidence="1">
    <location>
        <begin position="39"/>
        <end position="322"/>
    </location>
</feature>
<reference evidence="2 3" key="1">
    <citation type="submission" date="2018-11" db="EMBL/GenBank/DDBJ databases">
        <title>Sequencing the genomes of 1000 actinobacteria strains.</title>
        <authorList>
            <person name="Klenk H.-P."/>
        </authorList>
    </citation>
    <scope>NUCLEOTIDE SEQUENCE [LARGE SCALE GENOMIC DNA]</scope>
    <source>
        <strain evidence="2 3">DSM 44254</strain>
    </source>
</reference>
<protein>
    <submittedName>
        <fullName evidence="2">Uncharacterized protein</fullName>
    </submittedName>
</protein>
<accession>A0A3N1DA27</accession>
<feature type="compositionally biased region" description="Basic residues" evidence="1">
    <location>
        <begin position="252"/>
        <end position="262"/>
    </location>
</feature>
<name>A0A3N1DA27_9ACTN</name>
<feature type="compositionally biased region" description="Pro residues" evidence="1">
    <location>
        <begin position="297"/>
        <end position="316"/>
    </location>
</feature>
<feature type="compositionally biased region" description="Low complexity" evidence="1">
    <location>
        <begin position="116"/>
        <end position="128"/>
    </location>
</feature>
<evidence type="ECO:0000313" key="2">
    <source>
        <dbReference type="EMBL" id="ROO90377.1"/>
    </source>
</evidence>
<organism evidence="2 3">
    <name type="scientific">Actinocorallia herbida</name>
    <dbReference type="NCBI Taxonomy" id="58109"/>
    <lineage>
        <taxon>Bacteria</taxon>
        <taxon>Bacillati</taxon>
        <taxon>Actinomycetota</taxon>
        <taxon>Actinomycetes</taxon>
        <taxon>Streptosporangiales</taxon>
        <taxon>Thermomonosporaceae</taxon>
        <taxon>Actinocorallia</taxon>
    </lineage>
</organism>
<keyword evidence="3" id="KW-1185">Reference proteome</keyword>
<feature type="compositionally biased region" description="Basic residues" evidence="1">
    <location>
        <begin position="279"/>
        <end position="294"/>
    </location>
</feature>
<sequence length="322" mass="35845">MRRRSAEDAAVGVALRDGARRMGPSGAALRGAGVTAVGVLSGGRPGVHGGPGAGGGERDRRRGLGGLLGGLGLLPDARRRRARRPRGRRRAPAARRPAPCRPQGRGGRRVPRRRGGPLPHAARSGPRTRTFRARRSAFLGGRHRPRGPRRHQRALCRPQTRRRGVDRGRPGDLPAPRGPRRPHRRRPADQQGRGRPAHRTPRPAPPPRPPPDLRPLPRRLDPDRRHPHEGAHDPRPRPLHDPARTGPPPHGHPPRRPVRRRHLVEIPHPPPTIPLHPRLPLHHRLDRRPPRPHPRQSQPPNPEIPPNPPRIPPTHFPDPFRT</sequence>
<feature type="compositionally biased region" description="Basic residues" evidence="1">
    <location>
        <begin position="106"/>
        <end position="115"/>
    </location>
</feature>
<comment type="caution">
    <text evidence="2">The sequence shown here is derived from an EMBL/GenBank/DDBJ whole genome shotgun (WGS) entry which is preliminary data.</text>
</comment>
<evidence type="ECO:0000313" key="3">
    <source>
        <dbReference type="Proteomes" id="UP000272400"/>
    </source>
</evidence>
<evidence type="ECO:0000256" key="1">
    <source>
        <dbReference type="SAM" id="MobiDB-lite"/>
    </source>
</evidence>